<dbReference type="InterPro" id="IPR036259">
    <property type="entry name" value="MFS_trans_sf"/>
</dbReference>
<keyword evidence="8" id="KW-1185">Reference proteome</keyword>
<evidence type="ECO:0000256" key="4">
    <source>
        <dbReference type="ARBA" id="ARBA00023136"/>
    </source>
</evidence>
<dbReference type="InterPro" id="IPR020846">
    <property type="entry name" value="MFS_dom"/>
</dbReference>
<feature type="transmembrane region" description="Helical" evidence="5">
    <location>
        <begin position="273"/>
        <end position="295"/>
    </location>
</feature>
<accession>A0A5D0TPZ4</accession>
<dbReference type="PRINTS" id="PR01036">
    <property type="entry name" value="TCRTETB"/>
</dbReference>
<gene>
    <name evidence="7" type="ORF">FXF65_43065</name>
</gene>
<feature type="transmembrane region" description="Helical" evidence="5">
    <location>
        <begin position="15"/>
        <end position="39"/>
    </location>
</feature>
<dbReference type="Gene3D" id="1.20.1250.20">
    <property type="entry name" value="MFS general substrate transporter like domains"/>
    <property type="match status" value="1"/>
</dbReference>
<dbReference type="PROSITE" id="PS00216">
    <property type="entry name" value="SUGAR_TRANSPORT_1"/>
    <property type="match status" value="1"/>
</dbReference>
<feature type="transmembrane region" description="Helical" evidence="5">
    <location>
        <begin position="307"/>
        <end position="325"/>
    </location>
</feature>
<feature type="transmembrane region" description="Helical" evidence="5">
    <location>
        <begin position="166"/>
        <end position="188"/>
    </location>
</feature>
<proteinExistence type="predicted"/>
<dbReference type="Proteomes" id="UP000322634">
    <property type="component" value="Unassembled WGS sequence"/>
</dbReference>
<organism evidence="7 8">
    <name type="scientific">Actinomadura syzygii</name>
    <dbReference type="NCBI Taxonomy" id="1427538"/>
    <lineage>
        <taxon>Bacteria</taxon>
        <taxon>Bacillati</taxon>
        <taxon>Actinomycetota</taxon>
        <taxon>Actinomycetes</taxon>
        <taxon>Streptosporangiales</taxon>
        <taxon>Thermomonosporaceae</taxon>
        <taxon>Actinomadura</taxon>
    </lineage>
</organism>
<feature type="transmembrane region" description="Helical" evidence="5">
    <location>
        <begin position="51"/>
        <end position="70"/>
    </location>
</feature>
<comment type="subcellular location">
    <subcellularLocation>
        <location evidence="1">Cell membrane</location>
        <topology evidence="1">Multi-pass membrane protein</topology>
    </subcellularLocation>
</comment>
<evidence type="ECO:0000256" key="1">
    <source>
        <dbReference type="ARBA" id="ARBA00004651"/>
    </source>
</evidence>
<dbReference type="AlphaFoldDB" id="A0A5D0TPZ4"/>
<protein>
    <submittedName>
        <fullName evidence="7">MFS transporter</fullName>
    </submittedName>
</protein>
<dbReference type="RefSeq" id="WP_148356271.1">
    <property type="nucleotide sequence ID" value="NZ_JBHSBF010000037.1"/>
</dbReference>
<dbReference type="Pfam" id="PF07690">
    <property type="entry name" value="MFS_1"/>
    <property type="match status" value="1"/>
</dbReference>
<dbReference type="OrthoDB" id="9781469at2"/>
<dbReference type="GO" id="GO:0022857">
    <property type="term" value="F:transmembrane transporter activity"/>
    <property type="evidence" value="ECO:0007669"/>
    <property type="project" value="InterPro"/>
</dbReference>
<evidence type="ECO:0000313" key="7">
    <source>
        <dbReference type="EMBL" id="TYC07342.1"/>
    </source>
</evidence>
<dbReference type="CDD" id="cd17321">
    <property type="entry name" value="MFS_MMR_MDR_like"/>
    <property type="match status" value="1"/>
</dbReference>
<feature type="domain" description="Major facilitator superfamily (MFS) profile" evidence="6">
    <location>
        <begin position="17"/>
        <end position="497"/>
    </location>
</feature>
<feature type="transmembrane region" description="Helical" evidence="5">
    <location>
        <begin position="472"/>
        <end position="492"/>
    </location>
</feature>
<dbReference type="Gene3D" id="1.20.1720.10">
    <property type="entry name" value="Multidrug resistance protein D"/>
    <property type="match status" value="1"/>
</dbReference>
<evidence type="ECO:0000259" key="6">
    <source>
        <dbReference type="PROSITE" id="PS50850"/>
    </source>
</evidence>
<dbReference type="PANTHER" id="PTHR42718:SF42">
    <property type="entry name" value="EXPORT PROTEIN"/>
    <property type="match status" value="1"/>
</dbReference>
<feature type="transmembrane region" description="Helical" evidence="5">
    <location>
        <begin position="332"/>
        <end position="355"/>
    </location>
</feature>
<dbReference type="PANTHER" id="PTHR42718">
    <property type="entry name" value="MAJOR FACILITATOR SUPERFAMILY MULTIDRUG TRANSPORTER MFSC"/>
    <property type="match status" value="1"/>
</dbReference>
<dbReference type="SUPFAM" id="SSF103473">
    <property type="entry name" value="MFS general substrate transporter"/>
    <property type="match status" value="1"/>
</dbReference>
<feature type="transmembrane region" description="Helical" evidence="5">
    <location>
        <begin position="209"/>
        <end position="226"/>
    </location>
</feature>
<feature type="transmembrane region" description="Helical" evidence="5">
    <location>
        <begin position="361"/>
        <end position="386"/>
    </location>
</feature>
<dbReference type="InterPro" id="IPR005829">
    <property type="entry name" value="Sugar_transporter_CS"/>
</dbReference>
<feature type="transmembrane region" description="Helical" evidence="5">
    <location>
        <begin position="82"/>
        <end position="101"/>
    </location>
</feature>
<dbReference type="EMBL" id="VSFF01000024">
    <property type="protein sequence ID" value="TYC07342.1"/>
    <property type="molecule type" value="Genomic_DNA"/>
</dbReference>
<evidence type="ECO:0000256" key="5">
    <source>
        <dbReference type="SAM" id="Phobius"/>
    </source>
</evidence>
<name>A0A5D0TPZ4_9ACTN</name>
<dbReference type="GO" id="GO:0005886">
    <property type="term" value="C:plasma membrane"/>
    <property type="evidence" value="ECO:0007669"/>
    <property type="project" value="UniProtKB-SubCell"/>
</dbReference>
<sequence>MGQMMGTSDHSQARWWTLAVFCWLAMVTTLDATLVNVALPVIGSMPGADTAALSWVVNAYTLALAGLLALGGATADRIGRKTSLYIGLALLIAGSACAARADSVPTLIAGRGVMGAGAAFVIPTGLSTISAVFDVSNRALASGVLGAAGLLGAPLGPLLGGVLLDLFSWPSVFLLNVALLIPPTLLAWKLVPETRARKEDTRPFDWRGATLATAGTSALVWAIVGLPGNDWLSLRVLGLTATGTTILAAFVAWQRRAREPMLDLQGLNRVLAAGVTVLFWCYFALLGSLFVLTQYLQLVLDYRPLEAGVGVLPVVATTVVAFLAAGKLADHWGLRAVVLSGLVLVAAGLVVMSAATPDSGFGIVLAALLLVGLGMGTILPLVPLAMINTQPQEKAGAVSAIADTGRYLGGTFGTAVLGSITALHFRADMTGATSGQAASELTAAIRASAEMGGGSGQALRETASTAYTAGMATAHLVAAALIVVAIPAALFLPAFKQADPWPAPALGANGGS</sequence>
<dbReference type="PROSITE" id="PS50850">
    <property type="entry name" value="MFS"/>
    <property type="match status" value="1"/>
</dbReference>
<feature type="transmembrane region" description="Helical" evidence="5">
    <location>
        <begin position="232"/>
        <end position="253"/>
    </location>
</feature>
<feature type="transmembrane region" description="Helical" evidence="5">
    <location>
        <begin position="140"/>
        <end position="160"/>
    </location>
</feature>
<feature type="transmembrane region" description="Helical" evidence="5">
    <location>
        <begin position="113"/>
        <end position="133"/>
    </location>
</feature>
<keyword evidence="4 5" id="KW-0472">Membrane</keyword>
<evidence type="ECO:0000256" key="3">
    <source>
        <dbReference type="ARBA" id="ARBA00022989"/>
    </source>
</evidence>
<keyword evidence="2 5" id="KW-0812">Transmembrane</keyword>
<keyword evidence="3 5" id="KW-1133">Transmembrane helix</keyword>
<evidence type="ECO:0000256" key="2">
    <source>
        <dbReference type="ARBA" id="ARBA00022692"/>
    </source>
</evidence>
<comment type="caution">
    <text evidence="7">The sequence shown here is derived from an EMBL/GenBank/DDBJ whole genome shotgun (WGS) entry which is preliminary data.</text>
</comment>
<evidence type="ECO:0000313" key="8">
    <source>
        <dbReference type="Proteomes" id="UP000322634"/>
    </source>
</evidence>
<dbReference type="InterPro" id="IPR011701">
    <property type="entry name" value="MFS"/>
</dbReference>
<reference evidence="7 8" key="1">
    <citation type="submission" date="2019-08" db="EMBL/GenBank/DDBJ databases">
        <title>Actinomadura sp. nov. CYP1-5 isolated from mountain soil.</title>
        <authorList>
            <person name="Songsumanus A."/>
            <person name="Kuncharoen N."/>
            <person name="Kudo T."/>
            <person name="Yuki M."/>
            <person name="Igarashi Y."/>
            <person name="Tanasupawat S."/>
        </authorList>
    </citation>
    <scope>NUCLEOTIDE SEQUENCE [LARGE SCALE GENOMIC DNA]</scope>
    <source>
        <strain evidence="7 8">GKU157</strain>
    </source>
</reference>